<gene>
    <name evidence="1" type="ORF">PUN28_003856</name>
</gene>
<organism evidence="1 2">
    <name type="scientific">Cardiocondyla obscurior</name>
    <dbReference type="NCBI Taxonomy" id="286306"/>
    <lineage>
        <taxon>Eukaryota</taxon>
        <taxon>Metazoa</taxon>
        <taxon>Ecdysozoa</taxon>
        <taxon>Arthropoda</taxon>
        <taxon>Hexapoda</taxon>
        <taxon>Insecta</taxon>
        <taxon>Pterygota</taxon>
        <taxon>Neoptera</taxon>
        <taxon>Endopterygota</taxon>
        <taxon>Hymenoptera</taxon>
        <taxon>Apocrita</taxon>
        <taxon>Aculeata</taxon>
        <taxon>Formicoidea</taxon>
        <taxon>Formicidae</taxon>
        <taxon>Myrmicinae</taxon>
        <taxon>Cardiocondyla</taxon>
    </lineage>
</organism>
<dbReference type="AlphaFoldDB" id="A0AAW2GP82"/>
<keyword evidence="2" id="KW-1185">Reference proteome</keyword>
<dbReference type="Proteomes" id="UP001430953">
    <property type="component" value="Unassembled WGS sequence"/>
</dbReference>
<name>A0AAW2GP82_9HYME</name>
<protein>
    <submittedName>
        <fullName evidence="1">Uncharacterized protein</fullName>
    </submittedName>
</protein>
<comment type="caution">
    <text evidence="1">The sequence shown here is derived from an EMBL/GenBank/DDBJ whole genome shotgun (WGS) entry which is preliminary data.</text>
</comment>
<dbReference type="EMBL" id="JADYXP020000003">
    <property type="protein sequence ID" value="KAL0128752.1"/>
    <property type="molecule type" value="Genomic_DNA"/>
</dbReference>
<accession>A0AAW2GP82</accession>
<evidence type="ECO:0000313" key="2">
    <source>
        <dbReference type="Proteomes" id="UP001430953"/>
    </source>
</evidence>
<reference evidence="1 2" key="1">
    <citation type="submission" date="2023-03" db="EMBL/GenBank/DDBJ databases">
        <title>High recombination rates correlate with genetic variation in Cardiocondyla obscurior ants.</title>
        <authorList>
            <person name="Errbii M."/>
        </authorList>
    </citation>
    <scope>NUCLEOTIDE SEQUENCE [LARGE SCALE GENOMIC DNA]</scope>
    <source>
        <strain evidence="1">Alpha-2009</strain>
        <tissue evidence="1">Whole body</tissue>
    </source>
</reference>
<sequence length="158" mass="17851">MVVPARSCSLTADSGQSRQDEETNWLFSYPVSSFPTAKATLPRFNVRGVEGVPNISDLGSFKIVATHFVHVFRNLPPLMGLDVRGQRGSTRVIKKKKKKRNRTRVYTKYKKMQNNFGTIRTLSFFSSFSFHGLSSSMMTAHNFVSEYSISIMIACRAK</sequence>
<proteinExistence type="predicted"/>
<evidence type="ECO:0000313" key="1">
    <source>
        <dbReference type="EMBL" id="KAL0128752.1"/>
    </source>
</evidence>